<accession>A0ABU3REI9</accession>
<comment type="caution">
    <text evidence="1">The sequence shown here is derived from an EMBL/GenBank/DDBJ whole genome shotgun (WGS) entry which is preliminary data.</text>
</comment>
<dbReference type="RefSeq" id="WP_315952905.1">
    <property type="nucleotide sequence ID" value="NZ_JAWCUD010000005.1"/>
</dbReference>
<reference evidence="1 2" key="1">
    <citation type="submission" date="2023-10" db="EMBL/GenBank/DDBJ databases">
        <title>Paenibacillus strain PFR10 Genome sequencing and assembly.</title>
        <authorList>
            <person name="Kim I."/>
        </authorList>
    </citation>
    <scope>NUCLEOTIDE SEQUENCE [LARGE SCALE GENOMIC DNA]</scope>
    <source>
        <strain evidence="1 2">PFR10</strain>
    </source>
</reference>
<name>A0ABU3REI9_9BACL</name>
<dbReference type="EMBL" id="JAWCUD010000005">
    <property type="protein sequence ID" value="MDU0202695.1"/>
    <property type="molecule type" value="Genomic_DNA"/>
</dbReference>
<proteinExistence type="predicted"/>
<gene>
    <name evidence="1" type="ORF">RQP52_16540</name>
</gene>
<dbReference type="Proteomes" id="UP001260980">
    <property type="component" value="Unassembled WGS sequence"/>
</dbReference>
<evidence type="ECO:0008006" key="3">
    <source>
        <dbReference type="Google" id="ProtNLM"/>
    </source>
</evidence>
<sequence>MSEFEQAHQRFLDDHLTHRIGERKGRLLRGHKYAEKLLLQNVWWPLFGNFDDLHPEYEIYDWNRKSQFLDFAFLPPHGRFGVECDGFQSHIKDMDREGFSYSLNRDTFLTGMGWKMIHFSLDDVQHRPEVCRMLLQLVVGPHLLRSAPPPSLSPDEKEVIQLAIRLGRPIRPKDLIAQCGLNFRTARKQLHSLAAKDILRPIGRGTVVRQYELQPEAWQHLL</sequence>
<dbReference type="Gene3D" id="3.40.960.10">
    <property type="entry name" value="VSR Endonuclease"/>
    <property type="match status" value="1"/>
</dbReference>
<keyword evidence="2" id="KW-1185">Reference proteome</keyword>
<evidence type="ECO:0000313" key="2">
    <source>
        <dbReference type="Proteomes" id="UP001260980"/>
    </source>
</evidence>
<organism evidence="1 2">
    <name type="scientific">Paenibacillus violae</name>
    <dbReference type="NCBI Taxonomy" id="3077234"/>
    <lineage>
        <taxon>Bacteria</taxon>
        <taxon>Bacillati</taxon>
        <taxon>Bacillota</taxon>
        <taxon>Bacilli</taxon>
        <taxon>Bacillales</taxon>
        <taxon>Paenibacillaceae</taxon>
        <taxon>Paenibacillus</taxon>
    </lineage>
</organism>
<protein>
    <recommendedName>
        <fullName evidence="3">DNA-binding response regulator</fullName>
    </recommendedName>
</protein>
<evidence type="ECO:0000313" key="1">
    <source>
        <dbReference type="EMBL" id="MDU0202695.1"/>
    </source>
</evidence>